<evidence type="ECO:0000313" key="9">
    <source>
        <dbReference type="EMBL" id="QNT06182.1"/>
    </source>
</evidence>
<keyword evidence="4 7" id="KW-0812">Transmembrane</keyword>
<keyword evidence="3" id="KW-1003">Cell membrane</keyword>
<feature type="transmembrane region" description="Helical" evidence="7">
    <location>
        <begin position="36"/>
        <end position="52"/>
    </location>
</feature>
<keyword evidence="10" id="KW-1185">Reference proteome</keyword>
<feature type="transmembrane region" description="Helical" evidence="7">
    <location>
        <begin position="336"/>
        <end position="357"/>
    </location>
</feature>
<gene>
    <name evidence="9" type="ORF">IBG28_00520</name>
</gene>
<feature type="transmembrane region" description="Helical" evidence="7">
    <location>
        <begin position="230"/>
        <end position="249"/>
    </location>
</feature>
<evidence type="ECO:0000256" key="5">
    <source>
        <dbReference type="ARBA" id="ARBA00022989"/>
    </source>
</evidence>
<keyword evidence="5 7" id="KW-1133">Transmembrane helix</keyword>
<feature type="domain" description="Acyltransferase 3" evidence="8">
    <location>
        <begin position="33"/>
        <end position="344"/>
    </location>
</feature>
<dbReference type="EMBL" id="CP061081">
    <property type="protein sequence ID" value="QNT06182.1"/>
    <property type="molecule type" value="Genomic_DNA"/>
</dbReference>
<evidence type="ECO:0000313" key="10">
    <source>
        <dbReference type="Proteomes" id="UP000516370"/>
    </source>
</evidence>
<evidence type="ECO:0000256" key="6">
    <source>
        <dbReference type="ARBA" id="ARBA00023136"/>
    </source>
</evidence>
<keyword evidence="9" id="KW-0808">Transferase</keyword>
<dbReference type="RefSeq" id="WP_162623470.1">
    <property type="nucleotide sequence ID" value="NZ_BMLJ01000002.1"/>
</dbReference>
<comment type="subcellular location">
    <subcellularLocation>
        <location evidence="1">Cell membrane</location>
        <topology evidence="1">Multi-pass membrane protein</topology>
    </subcellularLocation>
</comment>
<dbReference type="GO" id="GO:0005886">
    <property type="term" value="C:plasma membrane"/>
    <property type="evidence" value="ECO:0007669"/>
    <property type="project" value="UniProtKB-SubCell"/>
</dbReference>
<evidence type="ECO:0000256" key="4">
    <source>
        <dbReference type="ARBA" id="ARBA00022692"/>
    </source>
</evidence>
<dbReference type="PANTHER" id="PTHR40074">
    <property type="entry name" value="O-ACETYLTRANSFERASE WECH"/>
    <property type="match status" value="1"/>
</dbReference>
<dbReference type="Pfam" id="PF01757">
    <property type="entry name" value="Acyl_transf_3"/>
    <property type="match status" value="1"/>
</dbReference>
<keyword evidence="6 7" id="KW-0472">Membrane</keyword>
<organism evidence="9 10">
    <name type="scientific">Marinomonas arctica</name>
    <dbReference type="NCBI Taxonomy" id="383750"/>
    <lineage>
        <taxon>Bacteria</taxon>
        <taxon>Pseudomonadati</taxon>
        <taxon>Pseudomonadota</taxon>
        <taxon>Gammaproteobacteria</taxon>
        <taxon>Oceanospirillales</taxon>
        <taxon>Oceanospirillaceae</taxon>
        <taxon>Marinomonas</taxon>
    </lineage>
</organism>
<dbReference type="GO" id="GO:0016413">
    <property type="term" value="F:O-acetyltransferase activity"/>
    <property type="evidence" value="ECO:0007669"/>
    <property type="project" value="TreeGrafter"/>
</dbReference>
<proteinExistence type="inferred from homology"/>
<sequence>MNLTQKPTLIDITEQAAKQPFTPTAHSTTRLTEFEYMRGLAIILIVLGHSVINTNDGFPLWLENIVRGGTGVFVFISGFFFHHVFAQRFDYRRFMAKKVLNVFVPFLVVSAFAIVMNFAVFMLVDQVSAAEAAVMCWQLVKQGYILFPHWYIPFIIVTFLCSGLHLRYLTLPLLTQLSILAMFTILSVVIHRPHGNANVLQSVVYFTPFYLAGMLYSLHRDWMKKHYRYFFVAAILTVISTVWLQSGLLLHVGGYHKAAFEWGGIDLQFIQKMGLCILFIGFCSHLVRPALGKHLTMLASISFAIFFLHPLISMIWGNATYLLLNAGYLEPNTTLLYSLVSSLALFVFQFYGSVWLIGKLKPLLGTKSRLLIGA</sequence>
<feature type="transmembrane region" description="Helical" evidence="7">
    <location>
        <begin position="173"/>
        <end position="193"/>
    </location>
</feature>
<dbReference type="KEGG" id="mard:IBG28_00520"/>
<dbReference type="AlphaFoldDB" id="A0A7H1J6R6"/>
<protein>
    <submittedName>
        <fullName evidence="9">Acyltransferase</fullName>
    </submittedName>
</protein>
<name>A0A7H1J6R6_9GAMM</name>
<keyword evidence="9" id="KW-0012">Acyltransferase</keyword>
<comment type="similarity">
    <text evidence="2">Belongs to the acyltransferase 3 family.</text>
</comment>
<dbReference type="GO" id="GO:0009246">
    <property type="term" value="P:enterobacterial common antigen biosynthetic process"/>
    <property type="evidence" value="ECO:0007669"/>
    <property type="project" value="TreeGrafter"/>
</dbReference>
<dbReference type="InterPro" id="IPR002656">
    <property type="entry name" value="Acyl_transf_3_dom"/>
</dbReference>
<accession>A0A7H1J6R6</accession>
<dbReference type="Proteomes" id="UP000516370">
    <property type="component" value="Chromosome"/>
</dbReference>
<evidence type="ECO:0000256" key="3">
    <source>
        <dbReference type="ARBA" id="ARBA00022475"/>
    </source>
</evidence>
<feature type="transmembrane region" description="Helical" evidence="7">
    <location>
        <begin position="294"/>
        <end position="316"/>
    </location>
</feature>
<reference evidence="9 10" key="1">
    <citation type="submission" date="2020-09" db="EMBL/GenBank/DDBJ databases">
        <title>Complete genome sequence of an Arctic sea ice bacterium Marinomonas arctica BSI20414.</title>
        <authorList>
            <person name="Liao L."/>
            <person name="Chen B."/>
        </authorList>
    </citation>
    <scope>NUCLEOTIDE SEQUENCE [LARGE SCALE GENOMIC DNA]</scope>
    <source>
        <strain evidence="9 10">BSI20414</strain>
    </source>
</reference>
<evidence type="ECO:0000256" key="1">
    <source>
        <dbReference type="ARBA" id="ARBA00004651"/>
    </source>
</evidence>
<feature type="transmembrane region" description="Helical" evidence="7">
    <location>
        <begin position="269"/>
        <end position="287"/>
    </location>
</feature>
<feature type="transmembrane region" description="Helical" evidence="7">
    <location>
        <begin position="144"/>
        <end position="166"/>
    </location>
</feature>
<feature type="transmembrane region" description="Helical" evidence="7">
    <location>
        <begin position="102"/>
        <end position="124"/>
    </location>
</feature>
<feature type="transmembrane region" description="Helical" evidence="7">
    <location>
        <begin position="199"/>
        <end position="218"/>
    </location>
</feature>
<evidence type="ECO:0000256" key="7">
    <source>
        <dbReference type="SAM" id="Phobius"/>
    </source>
</evidence>
<evidence type="ECO:0000259" key="8">
    <source>
        <dbReference type="Pfam" id="PF01757"/>
    </source>
</evidence>
<evidence type="ECO:0000256" key="2">
    <source>
        <dbReference type="ARBA" id="ARBA00007400"/>
    </source>
</evidence>
<feature type="transmembrane region" description="Helical" evidence="7">
    <location>
        <begin position="64"/>
        <end position="81"/>
    </location>
</feature>
<dbReference type="PANTHER" id="PTHR40074:SF2">
    <property type="entry name" value="O-ACETYLTRANSFERASE WECH"/>
    <property type="match status" value="1"/>
</dbReference>